<protein>
    <submittedName>
        <fullName evidence="2">MFS transporter</fullName>
    </submittedName>
</protein>
<dbReference type="Proteomes" id="UP000308444">
    <property type="component" value="Unassembled WGS sequence"/>
</dbReference>
<keyword evidence="1" id="KW-0812">Transmembrane</keyword>
<evidence type="ECO:0000313" key="3">
    <source>
        <dbReference type="Proteomes" id="UP000308444"/>
    </source>
</evidence>
<evidence type="ECO:0000256" key="1">
    <source>
        <dbReference type="SAM" id="Phobius"/>
    </source>
</evidence>
<proteinExistence type="predicted"/>
<comment type="caution">
    <text evidence="2">The sequence shown here is derived from an EMBL/GenBank/DDBJ whole genome shotgun (WGS) entry which is preliminary data.</text>
</comment>
<keyword evidence="1" id="KW-1133">Transmembrane helix</keyword>
<sequence>MNYLLLRYNKPIFIRLCGELLTRTTESMLALIMIIYVNKMLNGNVIITMLIFGLQPLSD</sequence>
<organism evidence="2 3">
    <name type="scientific">Bacillus cereus</name>
    <dbReference type="NCBI Taxonomy" id="1396"/>
    <lineage>
        <taxon>Bacteria</taxon>
        <taxon>Bacillati</taxon>
        <taxon>Bacillota</taxon>
        <taxon>Bacilli</taxon>
        <taxon>Bacillales</taxon>
        <taxon>Bacillaceae</taxon>
        <taxon>Bacillus</taxon>
        <taxon>Bacillus cereus group</taxon>
    </lineage>
</organism>
<evidence type="ECO:0000313" key="2">
    <source>
        <dbReference type="EMBL" id="TKI84819.1"/>
    </source>
</evidence>
<name>A0A9X9F1E4_BACCE</name>
<dbReference type="AlphaFoldDB" id="A0A9X9F1E4"/>
<keyword evidence="1" id="KW-0472">Membrane</keyword>
<accession>A0A9X9F1E4</accession>
<reference evidence="2 3" key="1">
    <citation type="journal article" date="2019" name="Environ. Microbiol.">
        <title>An active ?-lactamase is a part of an orchestrated cell wall stress resistance network of Bacillus subtilis and related rhizosphere species.</title>
        <authorList>
            <person name="Bucher T."/>
            <person name="Keren-Paz A."/>
            <person name="Hausser J."/>
            <person name="Olender T."/>
            <person name="Cytryn E."/>
            <person name="Kolodkin-Gal I."/>
        </authorList>
    </citation>
    <scope>NUCLEOTIDE SEQUENCE [LARGE SCALE GENOMIC DNA]</scope>
    <source>
        <strain evidence="2 3">I32</strain>
    </source>
</reference>
<gene>
    <name evidence="2" type="ORF">FC695_40275</name>
</gene>
<dbReference type="EMBL" id="SZOH01004525">
    <property type="protein sequence ID" value="TKI84819.1"/>
    <property type="molecule type" value="Genomic_DNA"/>
</dbReference>
<feature type="non-terminal residue" evidence="2">
    <location>
        <position position="59"/>
    </location>
</feature>
<feature type="transmembrane region" description="Helical" evidence="1">
    <location>
        <begin position="28"/>
        <end position="54"/>
    </location>
</feature>